<feature type="non-terminal residue" evidence="2">
    <location>
        <position position="1"/>
    </location>
</feature>
<proteinExistence type="predicted"/>
<sequence length="129" mass="14373">LCPGSVDCEILMMKDIQTRHSHCFVYSRRHSARPLPVLQSGQRVKVKLDGEMGWTTSAKVVDKAPEPRCHYVQGLLQQGTVPAEAPVSPMASSLPSPRSAPQRTLGGREIDFLFDSETILQNNKCLQWK</sequence>
<gene>
    <name evidence="2" type="ORF">GOODEAATRI_025882</name>
</gene>
<evidence type="ECO:0000256" key="1">
    <source>
        <dbReference type="SAM" id="MobiDB-lite"/>
    </source>
</evidence>
<evidence type="ECO:0000313" key="2">
    <source>
        <dbReference type="EMBL" id="MEQ2176230.1"/>
    </source>
</evidence>
<dbReference type="EMBL" id="JAHRIO010053089">
    <property type="protein sequence ID" value="MEQ2176230.1"/>
    <property type="molecule type" value="Genomic_DNA"/>
</dbReference>
<comment type="caution">
    <text evidence="2">The sequence shown here is derived from an EMBL/GenBank/DDBJ whole genome shotgun (WGS) entry which is preliminary data.</text>
</comment>
<feature type="region of interest" description="Disordered" evidence="1">
    <location>
        <begin position="82"/>
        <end position="102"/>
    </location>
</feature>
<evidence type="ECO:0000313" key="3">
    <source>
        <dbReference type="Proteomes" id="UP001476798"/>
    </source>
</evidence>
<dbReference type="Proteomes" id="UP001476798">
    <property type="component" value="Unassembled WGS sequence"/>
</dbReference>
<name>A0ABV0NXX1_9TELE</name>
<organism evidence="2 3">
    <name type="scientific">Goodea atripinnis</name>
    <dbReference type="NCBI Taxonomy" id="208336"/>
    <lineage>
        <taxon>Eukaryota</taxon>
        <taxon>Metazoa</taxon>
        <taxon>Chordata</taxon>
        <taxon>Craniata</taxon>
        <taxon>Vertebrata</taxon>
        <taxon>Euteleostomi</taxon>
        <taxon>Actinopterygii</taxon>
        <taxon>Neopterygii</taxon>
        <taxon>Teleostei</taxon>
        <taxon>Neoteleostei</taxon>
        <taxon>Acanthomorphata</taxon>
        <taxon>Ovalentaria</taxon>
        <taxon>Atherinomorphae</taxon>
        <taxon>Cyprinodontiformes</taxon>
        <taxon>Goodeidae</taxon>
        <taxon>Goodea</taxon>
    </lineage>
</organism>
<protein>
    <submittedName>
        <fullName evidence="2">Uncharacterized protein</fullName>
    </submittedName>
</protein>
<feature type="compositionally biased region" description="Polar residues" evidence="1">
    <location>
        <begin position="90"/>
        <end position="102"/>
    </location>
</feature>
<reference evidence="2 3" key="1">
    <citation type="submission" date="2021-06" db="EMBL/GenBank/DDBJ databases">
        <authorList>
            <person name="Palmer J.M."/>
        </authorList>
    </citation>
    <scope>NUCLEOTIDE SEQUENCE [LARGE SCALE GENOMIC DNA]</scope>
    <source>
        <strain evidence="2 3">GA_2019</strain>
        <tissue evidence="2">Muscle</tissue>
    </source>
</reference>
<keyword evidence="3" id="KW-1185">Reference proteome</keyword>
<accession>A0ABV0NXX1</accession>